<keyword evidence="2" id="KW-1185">Reference proteome</keyword>
<evidence type="ECO:0000313" key="2">
    <source>
        <dbReference type="Proteomes" id="UP000027466"/>
    </source>
</evidence>
<proteinExistence type="predicted"/>
<reference evidence="1 2" key="1">
    <citation type="submission" date="2014-03" db="EMBL/GenBank/DDBJ databases">
        <title>Draft Genome Sequences of Four Burkholderia Strains.</title>
        <authorList>
            <person name="Liu X.Y."/>
            <person name="Li C.X."/>
            <person name="Xu J.H."/>
        </authorList>
    </citation>
    <scope>NUCLEOTIDE SEQUENCE [LARGE SCALE GENOMIC DNA]</scope>
    <source>
        <strain evidence="1 2">DSM 50014</strain>
    </source>
</reference>
<dbReference type="InterPro" id="IPR021233">
    <property type="entry name" value="DUF2783"/>
</dbReference>
<dbReference type="AlphaFoldDB" id="A0A069PRQ7"/>
<accession>A0A069PRQ7</accession>
<name>A0A069PRQ7_9BURK</name>
<dbReference type="STRING" id="60547.GCA_000751215_01983"/>
<dbReference type="Proteomes" id="UP000027466">
    <property type="component" value="Unassembled WGS sequence"/>
</dbReference>
<evidence type="ECO:0008006" key="3">
    <source>
        <dbReference type="Google" id="ProtNLM"/>
    </source>
</evidence>
<comment type="caution">
    <text evidence="1">The sequence shown here is derived from an EMBL/GenBank/DDBJ whole genome shotgun (WGS) entry which is preliminary data.</text>
</comment>
<gene>
    <name evidence="1" type="ORF">BG61_40600</name>
</gene>
<dbReference type="Pfam" id="PF10932">
    <property type="entry name" value="DUF2783"/>
    <property type="match status" value="1"/>
</dbReference>
<dbReference type="EMBL" id="JFHC01000009">
    <property type="protein sequence ID" value="KDR43270.1"/>
    <property type="molecule type" value="Genomic_DNA"/>
</dbReference>
<evidence type="ECO:0000313" key="1">
    <source>
        <dbReference type="EMBL" id="KDR43270.1"/>
    </source>
</evidence>
<protein>
    <recommendedName>
        <fullName evidence="3">DUF2783 domain-containing protein</fullName>
    </recommendedName>
</protein>
<organism evidence="1 2">
    <name type="scientific">Caballeronia glathei</name>
    <dbReference type="NCBI Taxonomy" id="60547"/>
    <lineage>
        <taxon>Bacteria</taxon>
        <taxon>Pseudomonadati</taxon>
        <taxon>Pseudomonadota</taxon>
        <taxon>Betaproteobacteria</taxon>
        <taxon>Burkholderiales</taxon>
        <taxon>Burkholderiaceae</taxon>
        <taxon>Caballeronia</taxon>
    </lineage>
</organism>
<dbReference type="RefSeq" id="WP_035929407.1">
    <property type="nucleotide sequence ID" value="NZ_CADFFX010000019.1"/>
</dbReference>
<sequence>MNRLNIESNIADPDAFYERLIDAHNGLTDEESQFMNAKLVLLLANHIGDVGVLAEALDIARRGVGAS</sequence>